<evidence type="ECO:0000256" key="8">
    <source>
        <dbReference type="SAM" id="Phobius"/>
    </source>
</evidence>
<feature type="transmembrane region" description="Helical" evidence="8">
    <location>
        <begin position="82"/>
        <end position="105"/>
    </location>
</feature>
<keyword evidence="10" id="KW-1185">Reference proteome</keyword>
<organism evidence="9 10">
    <name type="scientific">Sistotremastrum suecicum HHB10207 ss-3</name>
    <dbReference type="NCBI Taxonomy" id="1314776"/>
    <lineage>
        <taxon>Eukaryota</taxon>
        <taxon>Fungi</taxon>
        <taxon>Dikarya</taxon>
        <taxon>Basidiomycota</taxon>
        <taxon>Agaricomycotina</taxon>
        <taxon>Agaricomycetes</taxon>
        <taxon>Sistotremastrales</taxon>
        <taxon>Sistotremastraceae</taxon>
        <taxon>Sistotremastrum</taxon>
    </lineage>
</organism>
<evidence type="ECO:0000256" key="3">
    <source>
        <dbReference type="ARBA" id="ARBA00022448"/>
    </source>
</evidence>
<accession>A0A166GAK7</accession>
<keyword evidence="7 8" id="KW-0472">Membrane</keyword>
<keyword evidence="4" id="KW-1003">Cell membrane</keyword>
<protein>
    <recommendedName>
        <fullName evidence="11">C4-dicarboxylate transporter/malic acid transport protein</fullName>
    </recommendedName>
</protein>
<dbReference type="GO" id="GO:0000319">
    <property type="term" value="F:sulfite transmembrane transporter activity"/>
    <property type="evidence" value="ECO:0007669"/>
    <property type="project" value="TreeGrafter"/>
</dbReference>
<dbReference type="GO" id="GO:0005886">
    <property type="term" value="C:plasma membrane"/>
    <property type="evidence" value="ECO:0007669"/>
    <property type="project" value="UniProtKB-SubCell"/>
</dbReference>
<dbReference type="InterPro" id="IPR004695">
    <property type="entry name" value="SLAC1/Mae1/Ssu1/TehA"/>
</dbReference>
<gene>
    <name evidence="9" type="ORF">SISSUDRAFT_1017423</name>
</gene>
<feature type="transmembrane region" description="Helical" evidence="8">
    <location>
        <begin position="191"/>
        <end position="210"/>
    </location>
</feature>
<feature type="transmembrane region" description="Helical" evidence="8">
    <location>
        <begin position="309"/>
        <end position="338"/>
    </location>
</feature>
<dbReference type="OrthoDB" id="1099at2759"/>
<dbReference type="PANTHER" id="PTHR31686:SF1">
    <property type="entry name" value="SULFITE EFFLUX PUMP SSU1"/>
    <property type="match status" value="1"/>
</dbReference>
<dbReference type="PANTHER" id="PTHR31686">
    <property type="match status" value="1"/>
</dbReference>
<dbReference type="InterPro" id="IPR038665">
    <property type="entry name" value="Voltage-dep_anion_channel_sf"/>
</dbReference>
<keyword evidence="6 8" id="KW-1133">Transmembrane helix</keyword>
<reference evidence="9 10" key="1">
    <citation type="journal article" date="2016" name="Mol. Biol. Evol.">
        <title>Comparative Genomics of Early-Diverging Mushroom-Forming Fungi Provides Insights into the Origins of Lignocellulose Decay Capabilities.</title>
        <authorList>
            <person name="Nagy L.G."/>
            <person name="Riley R."/>
            <person name="Tritt A."/>
            <person name="Adam C."/>
            <person name="Daum C."/>
            <person name="Floudas D."/>
            <person name="Sun H."/>
            <person name="Yadav J.S."/>
            <person name="Pangilinan J."/>
            <person name="Larsson K.H."/>
            <person name="Matsuura K."/>
            <person name="Barry K."/>
            <person name="Labutti K."/>
            <person name="Kuo R."/>
            <person name="Ohm R.A."/>
            <person name="Bhattacharya S.S."/>
            <person name="Shirouzu T."/>
            <person name="Yoshinaga Y."/>
            <person name="Martin F.M."/>
            <person name="Grigoriev I.V."/>
            <person name="Hibbett D.S."/>
        </authorList>
    </citation>
    <scope>NUCLEOTIDE SEQUENCE [LARGE SCALE GENOMIC DNA]</scope>
    <source>
        <strain evidence="9 10">HHB10207 ss-3</strain>
    </source>
</reference>
<keyword evidence="3" id="KW-0813">Transport</keyword>
<dbReference type="InterPro" id="IPR051629">
    <property type="entry name" value="Sulfite_efflux_TDT"/>
</dbReference>
<comment type="similarity">
    <text evidence="2">Belongs to the tellurite-resistance/dicarboxylate transporter (TDT) family.</text>
</comment>
<sequence length="431" mass="48316">MTAPSSNVSRDTSILKPLQPEKVQIYGTHDVDDAVSRTFWKNRVKNFQFLWFAVIMANGIIPTTLSHFIVGSTTLPLRIVALTLWFNNFAWFIFFVCLTITRYIIHPSSWRAAFNHPVLTLYIATFPMGLGTIISGAVPIIHTGFNFGGRSFIYVLWAFWWLDVVISVVITFVALYFMITHFEYEVEKLSSAWIFPFVTMTVASSVGNVVSAPLATYSRSHAWLTIIISLILVIVGFALAWNLISAFFQRMIFHGMPPVSQAMQAFFPMGAIAQTGYSLSVLAPNFESQLPFDHGDSTFLRSPATGPTLFAITLAAAFVLWILGAAWIIFALMSIYYAAKTDSIKFGPSWWGLIFPNGVYANFTVQLGNLLDSNVFRILGAIWTCLTIAVWAYIAARTLYSHVREEIGFIRLRLHARKTGHDANRAVKETA</sequence>
<feature type="transmembrane region" description="Helical" evidence="8">
    <location>
        <begin position="117"/>
        <end position="141"/>
    </location>
</feature>
<dbReference type="Pfam" id="PF03595">
    <property type="entry name" value="SLAC1"/>
    <property type="match status" value="1"/>
</dbReference>
<name>A0A166GAK7_9AGAM</name>
<dbReference type="Gene3D" id="1.50.10.150">
    <property type="entry name" value="Voltage-dependent anion channel"/>
    <property type="match status" value="1"/>
</dbReference>
<evidence type="ECO:0000256" key="2">
    <source>
        <dbReference type="ARBA" id="ARBA00008566"/>
    </source>
</evidence>
<evidence type="ECO:0000313" key="10">
    <source>
        <dbReference type="Proteomes" id="UP000076798"/>
    </source>
</evidence>
<evidence type="ECO:0000256" key="5">
    <source>
        <dbReference type="ARBA" id="ARBA00022692"/>
    </source>
</evidence>
<evidence type="ECO:0000256" key="4">
    <source>
        <dbReference type="ARBA" id="ARBA00022475"/>
    </source>
</evidence>
<evidence type="ECO:0000256" key="6">
    <source>
        <dbReference type="ARBA" id="ARBA00022989"/>
    </source>
</evidence>
<feature type="transmembrane region" description="Helical" evidence="8">
    <location>
        <begin position="49"/>
        <end position="70"/>
    </location>
</feature>
<dbReference type="Proteomes" id="UP000076798">
    <property type="component" value="Unassembled WGS sequence"/>
</dbReference>
<feature type="transmembrane region" description="Helical" evidence="8">
    <location>
        <begin position="153"/>
        <end position="179"/>
    </location>
</feature>
<proteinExistence type="inferred from homology"/>
<comment type="subcellular location">
    <subcellularLocation>
        <location evidence="1">Cell membrane</location>
        <topology evidence="1">Multi-pass membrane protein</topology>
    </subcellularLocation>
</comment>
<keyword evidence="5 8" id="KW-0812">Transmembrane</keyword>
<feature type="transmembrane region" description="Helical" evidence="8">
    <location>
        <begin position="222"/>
        <end position="244"/>
    </location>
</feature>
<dbReference type="AlphaFoldDB" id="A0A166GAK7"/>
<evidence type="ECO:0000313" key="9">
    <source>
        <dbReference type="EMBL" id="KZT41480.1"/>
    </source>
</evidence>
<dbReference type="EMBL" id="KV428021">
    <property type="protein sequence ID" value="KZT41480.1"/>
    <property type="molecule type" value="Genomic_DNA"/>
</dbReference>
<feature type="transmembrane region" description="Helical" evidence="8">
    <location>
        <begin position="350"/>
        <end position="369"/>
    </location>
</feature>
<evidence type="ECO:0000256" key="7">
    <source>
        <dbReference type="ARBA" id="ARBA00023136"/>
    </source>
</evidence>
<feature type="transmembrane region" description="Helical" evidence="8">
    <location>
        <begin position="375"/>
        <end position="394"/>
    </location>
</feature>
<evidence type="ECO:0008006" key="11">
    <source>
        <dbReference type="Google" id="ProtNLM"/>
    </source>
</evidence>
<evidence type="ECO:0000256" key="1">
    <source>
        <dbReference type="ARBA" id="ARBA00004651"/>
    </source>
</evidence>